<evidence type="ECO:0000313" key="2">
    <source>
        <dbReference type="Proteomes" id="UP001205601"/>
    </source>
</evidence>
<evidence type="ECO:0000313" key="1">
    <source>
        <dbReference type="EMBL" id="MCT8330507.1"/>
    </source>
</evidence>
<evidence type="ECO:0008006" key="3">
    <source>
        <dbReference type="Google" id="ProtNLM"/>
    </source>
</evidence>
<keyword evidence="2" id="KW-1185">Reference proteome</keyword>
<comment type="caution">
    <text evidence="1">The sequence shown here is derived from an EMBL/GenBank/DDBJ whole genome shotgun (WGS) entry which is preliminary data.</text>
</comment>
<proteinExistence type="predicted"/>
<gene>
    <name evidence="1" type="ORF">N5I32_13340</name>
</gene>
<organism evidence="1 2">
    <name type="scientific">Albidovulum sediminis</name>
    <dbReference type="NCBI Taxonomy" id="3066345"/>
    <lineage>
        <taxon>Bacteria</taxon>
        <taxon>Pseudomonadati</taxon>
        <taxon>Pseudomonadota</taxon>
        <taxon>Alphaproteobacteria</taxon>
        <taxon>Rhodobacterales</taxon>
        <taxon>Paracoccaceae</taxon>
        <taxon>Albidovulum</taxon>
    </lineage>
</organism>
<accession>A0ABT2NNJ0</accession>
<dbReference type="RefSeq" id="WP_261496370.1">
    <property type="nucleotide sequence ID" value="NZ_JAOCQF010000002.1"/>
</dbReference>
<name>A0ABT2NNJ0_9RHOB</name>
<protein>
    <recommendedName>
        <fullName evidence="3">Transposase</fullName>
    </recommendedName>
</protein>
<sequence length="40" mass="4725">MAEKVSFAFRMMYEKRDDGCPRANEIAIDTLYGKGRLKRR</sequence>
<dbReference type="EMBL" id="JAOCQF010000002">
    <property type="protein sequence ID" value="MCT8330507.1"/>
    <property type="molecule type" value="Genomic_DNA"/>
</dbReference>
<reference evidence="2" key="1">
    <citation type="submission" date="2023-07" db="EMBL/GenBank/DDBJ databases">
        <title>Defluviimonas sediminis sp. nov., isolated from mangrove sediment.</title>
        <authorList>
            <person name="Liu L."/>
            <person name="Li J."/>
            <person name="Huang Y."/>
            <person name="Pan J."/>
            <person name="Li M."/>
        </authorList>
    </citation>
    <scope>NUCLEOTIDE SEQUENCE [LARGE SCALE GENOMIC DNA]</scope>
    <source>
        <strain evidence="2">FT324</strain>
    </source>
</reference>
<dbReference type="Proteomes" id="UP001205601">
    <property type="component" value="Unassembled WGS sequence"/>
</dbReference>